<organism evidence="3 5">
    <name type="scientific">Medicago truncatula</name>
    <name type="common">Barrel medic</name>
    <name type="synonym">Medicago tribuloides</name>
    <dbReference type="NCBI Taxonomy" id="3880"/>
    <lineage>
        <taxon>Eukaryota</taxon>
        <taxon>Viridiplantae</taxon>
        <taxon>Streptophyta</taxon>
        <taxon>Embryophyta</taxon>
        <taxon>Tracheophyta</taxon>
        <taxon>Spermatophyta</taxon>
        <taxon>Magnoliopsida</taxon>
        <taxon>eudicotyledons</taxon>
        <taxon>Gunneridae</taxon>
        <taxon>Pentapetalae</taxon>
        <taxon>rosids</taxon>
        <taxon>fabids</taxon>
        <taxon>Fabales</taxon>
        <taxon>Fabaceae</taxon>
        <taxon>Papilionoideae</taxon>
        <taxon>50 kb inversion clade</taxon>
        <taxon>NPAAA clade</taxon>
        <taxon>Hologalegina</taxon>
        <taxon>IRL clade</taxon>
        <taxon>Trifolieae</taxon>
        <taxon>Medicago</taxon>
    </lineage>
</organism>
<evidence type="ECO:0000313" key="4">
    <source>
        <dbReference type="EnsemblPlants" id="KEH37857"/>
    </source>
</evidence>
<dbReference type="PANTHER" id="PTHR47165:SF4">
    <property type="entry name" value="OS03G0429900 PROTEIN"/>
    <property type="match status" value="1"/>
</dbReference>
<evidence type="ECO:0000256" key="1">
    <source>
        <dbReference type="SAM" id="MobiDB-lite"/>
    </source>
</evidence>
<dbReference type="GO" id="GO:0006289">
    <property type="term" value="P:nucleotide-excision repair"/>
    <property type="evidence" value="ECO:0000318"/>
    <property type="project" value="GO_Central"/>
</dbReference>
<dbReference type="GO" id="GO:0007004">
    <property type="term" value="P:telomere maintenance via telomerase"/>
    <property type="evidence" value="ECO:0000318"/>
    <property type="project" value="GO_Central"/>
</dbReference>
<dbReference type="InterPro" id="IPR003871">
    <property type="entry name" value="RFA1B/D_OB_1st"/>
</dbReference>
<dbReference type="GO" id="GO:0005662">
    <property type="term" value="C:DNA replication factor A complex"/>
    <property type="evidence" value="ECO:0000318"/>
    <property type="project" value="GO_Central"/>
</dbReference>
<dbReference type="GO" id="GO:0000724">
    <property type="term" value="P:double-strand break repair via homologous recombination"/>
    <property type="evidence" value="ECO:0000318"/>
    <property type="project" value="GO_Central"/>
</dbReference>
<dbReference type="Pfam" id="PF02721">
    <property type="entry name" value="DUF223"/>
    <property type="match status" value="1"/>
</dbReference>
<sequence>MEIPLERPFETIAAVTNKKDFWKLAVRVKDKWTVVKDGKEHLEMIIVDAKGNNIQVVIPTGYKAVYDKILMENTTYTLSNFQVQNNDLAFKASDHKYMLKWNSATNVVDVNLHDIPIPNTKFKPFAEIISGKWRSDLLVHVIGMVQDMGYCQLNEGNGKKLQVNFSLKDLSDISINCTLWEDYAARFIQYNKDRKDVGPLIIMLNYCKIKEEGRYPLSVSNTYSFTKMFLNDNIPEINLFRESLPKDEQLVSSSQILCTQSYTGSQVATQDDLLSKNTVLPLSQVIQLDQITYCVTVATIQKVNSNKNGWYYFACHKCPKIAKGDKPPYTCEDGHNTEIEIVRYKLEMDVSYESDRCNFVVWDREVTQMLGISAAQLRSNMIQAGITNRLEYPMLLDRLAEKNFVFKVKWQPRWKSCSVVCYKGGEAFVDQVVAKFPIVVPAEPEKDDLDPTPMNEDTGLNANNTDSQDISISMDLSATSEFDPETLSQMTPMSTFKTAGHSNNLELLDQVTPRSSMFLGGQTSENPPADATPHKLPAAHVVVISTGQDDITPAKGSSSKRVKLIKQEKK</sequence>
<reference evidence="3 5" key="1">
    <citation type="journal article" date="2011" name="Nature">
        <title>The Medicago genome provides insight into the evolution of rhizobial symbioses.</title>
        <authorList>
            <person name="Young N.D."/>
            <person name="Debelle F."/>
            <person name="Oldroyd G.E."/>
            <person name="Geurts R."/>
            <person name="Cannon S.B."/>
            <person name="Udvardi M.K."/>
            <person name="Benedito V.A."/>
            <person name="Mayer K.F."/>
            <person name="Gouzy J."/>
            <person name="Schoof H."/>
            <person name="Van de Peer Y."/>
            <person name="Proost S."/>
            <person name="Cook D.R."/>
            <person name="Meyers B.C."/>
            <person name="Spannagl M."/>
            <person name="Cheung F."/>
            <person name="De Mita S."/>
            <person name="Krishnakumar V."/>
            <person name="Gundlach H."/>
            <person name="Zhou S."/>
            <person name="Mudge J."/>
            <person name="Bharti A.K."/>
            <person name="Murray J.D."/>
            <person name="Naoumkina M.A."/>
            <person name="Rosen B."/>
            <person name="Silverstein K.A."/>
            <person name="Tang H."/>
            <person name="Rombauts S."/>
            <person name="Zhao P.X."/>
            <person name="Zhou P."/>
            <person name="Barbe V."/>
            <person name="Bardou P."/>
            <person name="Bechner M."/>
            <person name="Bellec A."/>
            <person name="Berger A."/>
            <person name="Berges H."/>
            <person name="Bidwell S."/>
            <person name="Bisseling T."/>
            <person name="Choisne N."/>
            <person name="Couloux A."/>
            <person name="Denny R."/>
            <person name="Deshpande S."/>
            <person name="Dai X."/>
            <person name="Doyle J.J."/>
            <person name="Dudez A.M."/>
            <person name="Farmer A.D."/>
            <person name="Fouteau S."/>
            <person name="Franken C."/>
            <person name="Gibelin C."/>
            <person name="Gish J."/>
            <person name="Goldstein S."/>
            <person name="Gonzalez A.J."/>
            <person name="Green P.J."/>
            <person name="Hallab A."/>
            <person name="Hartog M."/>
            <person name="Hua A."/>
            <person name="Humphray S.J."/>
            <person name="Jeong D.H."/>
            <person name="Jing Y."/>
            <person name="Jocker A."/>
            <person name="Kenton S.M."/>
            <person name="Kim D.J."/>
            <person name="Klee K."/>
            <person name="Lai H."/>
            <person name="Lang C."/>
            <person name="Lin S."/>
            <person name="Macmil S.L."/>
            <person name="Magdelenat G."/>
            <person name="Matthews L."/>
            <person name="McCorrison J."/>
            <person name="Monaghan E.L."/>
            <person name="Mun J.H."/>
            <person name="Najar F.Z."/>
            <person name="Nicholson C."/>
            <person name="Noirot C."/>
            <person name="O'Bleness M."/>
            <person name="Paule C.R."/>
            <person name="Poulain J."/>
            <person name="Prion F."/>
            <person name="Qin B."/>
            <person name="Qu C."/>
            <person name="Retzel E.F."/>
            <person name="Riddle C."/>
            <person name="Sallet E."/>
            <person name="Samain S."/>
            <person name="Samson N."/>
            <person name="Sanders I."/>
            <person name="Saurat O."/>
            <person name="Scarpelli C."/>
            <person name="Schiex T."/>
            <person name="Segurens B."/>
            <person name="Severin A.J."/>
            <person name="Sherrier D.J."/>
            <person name="Shi R."/>
            <person name="Sims S."/>
            <person name="Singer S.R."/>
            <person name="Sinharoy S."/>
            <person name="Sterck L."/>
            <person name="Viollet A."/>
            <person name="Wang B.B."/>
            <person name="Wang K."/>
            <person name="Wang M."/>
            <person name="Wang X."/>
            <person name="Warfsmann J."/>
            <person name="Weissenbach J."/>
            <person name="White D.D."/>
            <person name="White J.D."/>
            <person name="Wiley G.B."/>
            <person name="Wincker P."/>
            <person name="Xing Y."/>
            <person name="Yang L."/>
            <person name="Yao Z."/>
            <person name="Ying F."/>
            <person name="Zhai J."/>
            <person name="Zhou L."/>
            <person name="Zuber A."/>
            <person name="Denarie J."/>
            <person name="Dixon R.A."/>
            <person name="May G.D."/>
            <person name="Schwartz D.C."/>
            <person name="Rogers J."/>
            <person name="Quetier F."/>
            <person name="Town C.D."/>
            <person name="Roe B.A."/>
        </authorList>
    </citation>
    <scope>NUCLEOTIDE SEQUENCE [LARGE SCALE GENOMIC DNA]</scope>
    <source>
        <strain evidence="3">A17</strain>
        <strain evidence="4 5">cv. Jemalong A17</strain>
    </source>
</reference>
<dbReference type="KEGG" id="mtr:25488301"/>
<dbReference type="GO" id="GO:0006260">
    <property type="term" value="P:DNA replication"/>
    <property type="evidence" value="ECO:0000318"/>
    <property type="project" value="GO_Central"/>
</dbReference>
<feature type="compositionally biased region" description="Polar residues" evidence="1">
    <location>
        <begin position="458"/>
        <end position="467"/>
    </location>
</feature>
<dbReference type="PANTHER" id="PTHR47165">
    <property type="entry name" value="OS03G0429900 PROTEIN"/>
    <property type="match status" value="1"/>
</dbReference>
<dbReference type="CDD" id="cd04480">
    <property type="entry name" value="RPA1_DBD_A_like"/>
    <property type="match status" value="1"/>
</dbReference>
<protein>
    <submittedName>
        <fullName evidence="3">Replication factor-A carboxy-terminal domain protein</fullName>
    </submittedName>
</protein>
<feature type="compositionally biased region" description="Polar residues" evidence="1">
    <location>
        <begin position="547"/>
        <end position="557"/>
    </location>
</feature>
<proteinExistence type="predicted"/>
<evidence type="ECO:0000313" key="5">
    <source>
        <dbReference type="Proteomes" id="UP000002051"/>
    </source>
</evidence>
<dbReference type="EnsemblPlants" id="KEH37857">
    <property type="protein sequence ID" value="KEH37857"/>
    <property type="gene ID" value="MTR_2g450060"/>
</dbReference>
<dbReference type="SUPFAM" id="SSF50249">
    <property type="entry name" value="Nucleic acid-binding proteins"/>
    <property type="match status" value="3"/>
</dbReference>
<dbReference type="Proteomes" id="UP000002051">
    <property type="component" value="Chromosome 2"/>
</dbReference>
<dbReference type="CDD" id="cd04481">
    <property type="entry name" value="RPA1_DBD_B_like"/>
    <property type="match status" value="1"/>
</dbReference>
<feature type="domain" description="Replication protein A 70 kDa DNA-binding subunit B/D first OB fold" evidence="2">
    <location>
        <begin position="9"/>
        <end position="108"/>
    </location>
</feature>
<dbReference type="OrthoDB" id="1432897at2759"/>
<feature type="region of interest" description="Disordered" evidence="1">
    <location>
        <begin position="443"/>
        <end position="467"/>
    </location>
</feature>
<gene>
    <name evidence="4" type="primary">25488301</name>
    <name evidence="3" type="ordered locus">MTR_2g450060</name>
</gene>
<dbReference type="GO" id="GO:0043047">
    <property type="term" value="F:single-stranded telomeric DNA binding"/>
    <property type="evidence" value="ECO:0000318"/>
    <property type="project" value="GO_Central"/>
</dbReference>
<dbReference type="GO" id="GO:0003684">
    <property type="term" value="F:damaged DNA binding"/>
    <property type="evidence" value="ECO:0000318"/>
    <property type="project" value="GO_Central"/>
</dbReference>
<dbReference type="GO" id="GO:0051321">
    <property type="term" value="P:meiotic cell cycle"/>
    <property type="evidence" value="ECO:0000318"/>
    <property type="project" value="GO_Central"/>
</dbReference>
<evidence type="ECO:0000313" key="3">
    <source>
        <dbReference type="EMBL" id="KEH37857.1"/>
    </source>
</evidence>
<keyword evidence="5" id="KW-1185">Reference proteome</keyword>
<evidence type="ECO:0000259" key="2">
    <source>
        <dbReference type="Pfam" id="PF02721"/>
    </source>
</evidence>
<dbReference type="EMBL" id="CM001218">
    <property type="protein sequence ID" value="KEH37857.1"/>
    <property type="molecule type" value="Genomic_DNA"/>
</dbReference>
<dbReference type="HOGENOM" id="CLU_029003_0_0_1"/>
<feature type="region of interest" description="Disordered" evidence="1">
    <location>
        <begin position="547"/>
        <end position="570"/>
    </location>
</feature>
<dbReference type="InterPro" id="IPR012340">
    <property type="entry name" value="NA-bd_OB-fold"/>
</dbReference>
<reference evidence="4" key="3">
    <citation type="submission" date="2015-04" db="UniProtKB">
        <authorList>
            <consortium name="EnsemblPlants"/>
        </authorList>
    </citation>
    <scope>IDENTIFICATION</scope>
    <source>
        <strain evidence="4">cv. Jemalong A17</strain>
    </source>
</reference>
<dbReference type="Gene3D" id="2.40.50.140">
    <property type="entry name" value="Nucleic acid-binding proteins"/>
    <property type="match status" value="3"/>
</dbReference>
<dbReference type="AlphaFoldDB" id="A0A072V7U4"/>
<name>A0A072V7U4_MEDTR</name>
<accession>A0A072V7U4</accession>
<reference evidence="3 5" key="2">
    <citation type="journal article" date="2014" name="BMC Genomics">
        <title>An improved genome release (version Mt4.0) for the model legume Medicago truncatula.</title>
        <authorList>
            <person name="Tang H."/>
            <person name="Krishnakumar V."/>
            <person name="Bidwell S."/>
            <person name="Rosen B."/>
            <person name="Chan A."/>
            <person name="Zhou S."/>
            <person name="Gentzbittel L."/>
            <person name="Childs K.L."/>
            <person name="Yandell M."/>
            <person name="Gundlach H."/>
            <person name="Mayer K.F."/>
            <person name="Schwartz D.C."/>
            <person name="Town C.D."/>
        </authorList>
    </citation>
    <scope>GENOME REANNOTATION</scope>
    <source>
        <strain evidence="3">A17</strain>
        <strain evidence="4 5">cv. Jemalong A17</strain>
    </source>
</reference>